<evidence type="ECO:0000256" key="1">
    <source>
        <dbReference type="SAM" id="MobiDB-lite"/>
    </source>
</evidence>
<accession>A0A4S9APX0</accession>
<dbReference type="AlphaFoldDB" id="A0A4S9APX0"/>
<feature type="compositionally biased region" description="Low complexity" evidence="1">
    <location>
        <begin position="80"/>
        <end position="90"/>
    </location>
</feature>
<evidence type="ECO:0000313" key="2">
    <source>
        <dbReference type="EMBL" id="THW81844.1"/>
    </source>
</evidence>
<dbReference type="EMBL" id="QZAR01000429">
    <property type="protein sequence ID" value="THW81844.1"/>
    <property type="molecule type" value="Genomic_DNA"/>
</dbReference>
<dbReference type="InterPro" id="IPR038883">
    <property type="entry name" value="AN11006-like"/>
</dbReference>
<evidence type="ECO:0000313" key="3">
    <source>
        <dbReference type="Proteomes" id="UP000304928"/>
    </source>
</evidence>
<gene>
    <name evidence="2" type="ORF">D6D15_10503</name>
</gene>
<organism evidence="2 3">
    <name type="scientific">Aureobasidium pullulans</name>
    <name type="common">Black yeast</name>
    <name type="synonym">Pullularia pullulans</name>
    <dbReference type="NCBI Taxonomy" id="5580"/>
    <lineage>
        <taxon>Eukaryota</taxon>
        <taxon>Fungi</taxon>
        <taxon>Dikarya</taxon>
        <taxon>Ascomycota</taxon>
        <taxon>Pezizomycotina</taxon>
        <taxon>Dothideomycetes</taxon>
        <taxon>Dothideomycetidae</taxon>
        <taxon>Dothideales</taxon>
        <taxon>Saccotheciaceae</taxon>
        <taxon>Aureobasidium</taxon>
    </lineage>
</organism>
<dbReference type="Proteomes" id="UP000304928">
    <property type="component" value="Unassembled WGS sequence"/>
</dbReference>
<feature type="region of interest" description="Disordered" evidence="1">
    <location>
        <begin position="75"/>
        <end position="96"/>
    </location>
</feature>
<dbReference type="PANTHER" id="PTHR42085">
    <property type="entry name" value="F-BOX DOMAIN-CONTAINING PROTEIN"/>
    <property type="match status" value="1"/>
</dbReference>
<protein>
    <submittedName>
        <fullName evidence="2">Uncharacterized protein</fullName>
    </submittedName>
</protein>
<name>A0A4S9APX0_AURPU</name>
<dbReference type="PANTHER" id="PTHR42085:SF2">
    <property type="entry name" value="F-BOX DOMAIN-CONTAINING PROTEIN"/>
    <property type="match status" value="1"/>
</dbReference>
<proteinExistence type="predicted"/>
<sequence>MVVVTMDLFPAASSKSTVPPETLGSDLPSLLATEQHGAQNEQMVGVLEAGPYRMGPELLARSPFAQLISNCQSTDDQPVKLSKPTASTTTKKTKPLYNTSRLPYNVSTISPLTARKRRARDSFEGQLQECRERDTIYDKNRHFIDHAIPNARNRKQVHHLLYQDDCARNPYLQWSRQELMIALTQCKIPLPEQGEGSRFKCRAVLEKAIRPSQSARSLLLDLPKEIRMMVHELALWQDTDEPIDVVKDPRTWPALSGVSRQVRQESTEVFLRTNRFRLHTVNNPRYHVSLSSLGPRSDKWDSHLDYGTNQFLQKIETEGVTKLRRLSFAFGNREVQINLACLDASQWVIKARSSYERLPWRTLGEGLKFWQSKKQRYIGISMLDVTHTRRRDVYLYAIEETQKEIETAQLAMNGFAELCGTNKRVKTSDANEYSLMDFGNTHGHEYS</sequence>
<comment type="caution">
    <text evidence="2">The sequence shown here is derived from an EMBL/GenBank/DDBJ whole genome shotgun (WGS) entry which is preliminary data.</text>
</comment>
<reference evidence="2 3" key="1">
    <citation type="submission" date="2018-10" db="EMBL/GenBank/DDBJ databases">
        <title>Fifty Aureobasidium pullulans genomes reveal a recombining polyextremotolerant generalist.</title>
        <authorList>
            <person name="Gostincar C."/>
            <person name="Turk M."/>
            <person name="Zajc J."/>
            <person name="Gunde-Cimerman N."/>
        </authorList>
    </citation>
    <scope>NUCLEOTIDE SEQUENCE [LARGE SCALE GENOMIC DNA]</scope>
    <source>
        <strain evidence="2 3">EXF-10507</strain>
    </source>
</reference>